<dbReference type="STRING" id="698758.AXY_12090"/>
<keyword evidence="1" id="KW-0808">Transferase</keyword>
<protein>
    <recommendedName>
        <fullName evidence="3">N-acetyltransferase domain-containing protein</fullName>
    </recommendedName>
</protein>
<evidence type="ECO:0000256" key="2">
    <source>
        <dbReference type="ARBA" id="ARBA00023315"/>
    </source>
</evidence>
<dbReference type="InterPro" id="IPR016181">
    <property type="entry name" value="Acyl_CoA_acyltransferase"/>
</dbReference>
<evidence type="ECO:0000313" key="4">
    <source>
        <dbReference type="EMBL" id="BAM47341.1"/>
    </source>
</evidence>
<dbReference type="Gene3D" id="3.40.630.30">
    <property type="match status" value="1"/>
</dbReference>
<keyword evidence="2" id="KW-0012">Acyltransferase</keyword>
<dbReference type="CDD" id="cd04301">
    <property type="entry name" value="NAT_SF"/>
    <property type="match status" value="1"/>
</dbReference>
<dbReference type="HOGENOM" id="CLU_151843_1_1_9"/>
<dbReference type="PANTHER" id="PTHR43800">
    <property type="entry name" value="PEPTIDYL-LYSINE N-ACETYLTRANSFERASE YJAB"/>
    <property type="match status" value="1"/>
</dbReference>
<dbReference type="EMBL" id="AP012050">
    <property type="protein sequence ID" value="BAM47341.1"/>
    <property type="molecule type" value="Genomic_DNA"/>
</dbReference>
<evidence type="ECO:0000259" key="3">
    <source>
        <dbReference type="Pfam" id="PF13508"/>
    </source>
</evidence>
<sequence>MLIRYKKSMEKIAMGLLSFMPEEKDVKKLTGTIRAYEENENWQLYLWKENDDVLGAIGVKVEEANGEVIVQHISVNPSHREQGIGQKMIHDVRENYYSDYQIVANELTKSFLSKCV</sequence>
<dbReference type="Proteomes" id="UP000006294">
    <property type="component" value="Chromosome"/>
</dbReference>
<name>K0J402_AMPXN</name>
<dbReference type="OrthoDB" id="2189687at2"/>
<accession>K0J402</accession>
<dbReference type="SUPFAM" id="SSF55729">
    <property type="entry name" value="Acyl-CoA N-acyltransferases (Nat)"/>
    <property type="match status" value="1"/>
</dbReference>
<dbReference type="AlphaFoldDB" id="K0J402"/>
<dbReference type="eggNOG" id="COG0456">
    <property type="taxonomic scope" value="Bacteria"/>
</dbReference>
<evidence type="ECO:0000313" key="5">
    <source>
        <dbReference type="Proteomes" id="UP000006294"/>
    </source>
</evidence>
<organism evidence="4 5">
    <name type="scientific">Amphibacillus xylanus (strain ATCC 51415 / DSM 6626 / JCM 7361 / LMG 17667 / NBRC 15112 / Ep01)</name>
    <dbReference type="NCBI Taxonomy" id="698758"/>
    <lineage>
        <taxon>Bacteria</taxon>
        <taxon>Bacillati</taxon>
        <taxon>Bacillota</taxon>
        <taxon>Bacilli</taxon>
        <taxon>Bacillales</taxon>
        <taxon>Bacillaceae</taxon>
        <taxon>Amphibacillus</taxon>
    </lineage>
</organism>
<dbReference type="KEGG" id="axl:AXY_12090"/>
<dbReference type="Pfam" id="PF13508">
    <property type="entry name" value="Acetyltransf_7"/>
    <property type="match status" value="1"/>
</dbReference>
<dbReference type="PANTHER" id="PTHR43800:SF1">
    <property type="entry name" value="PEPTIDYL-LYSINE N-ACETYLTRANSFERASE YJAB"/>
    <property type="match status" value="1"/>
</dbReference>
<dbReference type="RefSeq" id="WP_015009946.1">
    <property type="nucleotide sequence ID" value="NC_018704.1"/>
</dbReference>
<proteinExistence type="predicted"/>
<dbReference type="PATRIC" id="fig|698758.3.peg.1208"/>
<evidence type="ECO:0000256" key="1">
    <source>
        <dbReference type="ARBA" id="ARBA00022679"/>
    </source>
</evidence>
<dbReference type="GO" id="GO:0016747">
    <property type="term" value="F:acyltransferase activity, transferring groups other than amino-acyl groups"/>
    <property type="evidence" value="ECO:0007669"/>
    <property type="project" value="InterPro"/>
</dbReference>
<keyword evidence="5" id="KW-1185">Reference proteome</keyword>
<dbReference type="InterPro" id="IPR000182">
    <property type="entry name" value="GNAT_dom"/>
</dbReference>
<gene>
    <name evidence="4" type="ordered locus">AXY_12090</name>
</gene>
<feature type="domain" description="N-acetyltransferase" evidence="3">
    <location>
        <begin position="43"/>
        <end position="96"/>
    </location>
</feature>
<reference evidence="4 5" key="1">
    <citation type="submission" date="2011-01" db="EMBL/GenBank/DDBJ databases">
        <title>Whole genome sequence of Amphibacillus xylinus NBRC 15112.</title>
        <authorList>
            <person name="Nakazawa H."/>
            <person name="Katano Y."/>
            <person name="Nakamura S."/>
            <person name="Sasagawa M."/>
            <person name="Fukada J."/>
            <person name="Arai T."/>
            <person name="Sasakura N."/>
            <person name="Mochizuki D."/>
            <person name="Hosoyama A."/>
            <person name="Harada K."/>
            <person name="Horikawa H."/>
            <person name="Kato Y."/>
            <person name="Harada T."/>
            <person name="Sasaki K."/>
            <person name="Sekiguchi M."/>
            <person name="Hodoyama M."/>
            <person name="Nishiko R."/>
            <person name="Narita H."/>
            <person name="Hanamaki A."/>
            <person name="Hata C."/>
            <person name="Konno Y."/>
            <person name="Niimura Y."/>
            <person name="Yamazaki S."/>
            <person name="Fujita N."/>
        </authorList>
    </citation>
    <scope>NUCLEOTIDE SEQUENCE [LARGE SCALE GENOMIC DNA]</scope>
    <source>
        <strain evidence="5">ATCC 51415 / DSM 6626 / JCM 7361 / LMG 17667 / NBRC 15112 / Ep01</strain>
    </source>
</reference>